<evidence type="ECO:0000256" key="6">
    <source>
        <dbReference type="ARBA" id="ARBA00023186"/>
    </source>
</evidence>
<dbReference type="CDD" id="cd10238">
    <property type="entry name" value="ASKHA_NBD_HSP70_HSPA14"/>
    <property type="match status" value="1"/>
</dbReference>
<evidence type="ECO:0000256" key="2">
    <source>
        <dbReference type="ARBA" id="ARBA00007381"/>
    </source>
</evidence>
<dbReference type="InterPro" id="IPR042049">
    <property type="entry name" value="HSPA14_NBD"/>
</dbReference>
<evidence type="ECO:0000313" key="8">
    <source>
        <dbReference type="EMBL" id="CAG5115271.1"/>
    </source>
</evidence>
<evidence type="ECO:0000256" key="1">
    <source>
        <dbReference type="ARBA" id="ARBA00004514"/>
    </source>
</evidence>
<dbReference type="OrthoDB" id="29851at2759"/>
<dbReference type="FunFam" id="3.90.640.10:FF:000010">
    <property type="entry name" value="heat shock 70 kDa protein 14"/>
    <property type="match status" value="1"/>
</dbReference>
<dbReference type="Gene3D" id="3.90.640.10">
    <property type="entry name" value="Actin, Chain A, domain 4"/>
    <property type="match status" value="1"/>
</dbReference>
<dbReference type="InterPro" id="IPR043129">
    <property type="entry name" value="ATPase_NBD"/>
</dbReference>
<accession>A0A8S3YIH8</accession>
<organism evidence="8 9">
    <name type="scientific">Candidula unifasciata</name>
    <dbReference type="NCBI Taxonomy" id="100452"/>
    <lineage>
        <taxon>Eukaryota</taxon>
        <taxon>Metazoa</taxon>
        <taxon>Spiralia</taxon>
        <taxon>Lophotrochozoa</taxon>
        <taxon>Mollusca</taxon>
        <taxon>Gastropoda</taxon>
        <taxon>Heterobranchia</taxon>
        <taxon>Euthyneura</taxon>
        <taxon>Panpulmonata</taxon>
        <taxon>Eupulmonata</taxon>
        <taxon>Stylommatophora</taxon>
        <taxon>Helicina</taxon>
        <taxon>Helicoidea</taxon>
        <taxon>Geomitridae</taxon>
        <taxon>Candidula</taxon>
    </lineage>
</organism>
<dbReference type="Gene3D" id="3.30.420.40">
    <property type="match status" value="2"/>
</dbReference>
<keyword evidence="5 7" id="KW-0067">ATP-binding</keyword>
<evidence type="ECO:0000256" key="5">
    <source>
        <dbReference type="ARBA" id="ARBA00022840"/>
    </source>
</evidence>
<evidence type="ECO:0008006" key="10">
    <source>
        <dbReference type="Google" id="ProtNLM"/>
    </source>
</evidence>
<dbReference type="Pfam" id="PF00012">
    <property type="entry name" value="HSP70"/>
    <property type="match status" value="1"/>
</dbReference>
<protein>
    <recommendedName>
        <fullName evidence="10">Heat shock 70 kDa protein 14</fullName>
    </recommendedName>
</protein>
<evidence type="ECO:0000313" key="9">
    <source>
        <dbReference type="Proteomes" id="UP000678393"/>
    </source>
</evidence>
<dbReference type="AlphaFoldDB" id="A0A8S3YIH8"/>
<dbReference type="EMBL" id="CAJHNH020000096">
    <property type="protein sequence ID" value="CAG5115271.1"/>
    <property type="molecule type" value="Genomic_DNA"/>
</dbReference>
<dbReference type="InterPro" id="IPR013126">
    <property type="entry name" value="Hsp_70_fam"/>
</dbReference>
<name>A0A8S3YIH8_9EUPU</name>
<evidence type="ECO:0000256" key="4">
    <source>
        <dbReference type="ARBA" id="ARBA00022741"/>
    </source>
</evidence>
<dbReference type="GO" id="GO:0005829">
    <property type="term" value="C:cytosol"/>
    <property type="evidence" value="ECO:0007669"/>
    <property type="project" value="UniProtKB-SubCell"/>
</dbReference>
<dbReference type="PANTHER" id="PTHR19375">
    <property type="entry name" value="HEAT SHOCK PROTEIN 70KDA"/>
    <property type="match status" value="1"/>
</dbReference>
<keyword evidence="9" id="KW-1185">Reference proteome</keyword>
<dbReference type="InterPro" id="IPR029047">
    <property type="entry name" value="HSP70_peptide-bd_sf"/>
</dbReference>
<comment type="subcellular location">
    <subcellularLocation>
        <location evidence="1">Cytoplasm</location>
        <location evidence="1">Cytosol</location>
    </subcellularLocation>
</comment>
<dbReference type="Gene3D" id="2.60.34.10">
    <property type="entry name" value="Substrate Binding Domain Of DNAk, Chain A, domain 1"/>
    <property type="match status" value="1"/>
</dbReference>
<gene>
    <name evidence="8" type="ORF">CUNI_LOCUS829</name>
</gene>
<dbReference type="GO" id="GO:0005524">
    <property type="term" value="F:ATP binding"/>
    <property type="evidence" value="ECO:0007669"/>
    <property type="project" value="UniProtKB-KW"/>
</dbReference>
<proteinExistence type="inferred from homology"/>
<sequence>MAAFGLHLGTCSACLAVYRDGKTNVVANDLGDRVTPAVVAFTDHDISVGAAAKQGIIRNASNTVCHVKRLVGCRMDDPQVKQYKETSNVIVANESGIPVFEVDHKGKTVRYTPSHIMELIYKKMLETAQSHGGAGIKDTVIAVPPEFSATRRHLISEAATKAGFNILRVVNEPSAALLAFDVGQLDQTEHFKALVYRLGGTSHEATVLEVQHGMYRIVANVADSQFGGDKFTDVLQDFLISEFNRQFRCNMRENKRSVTKLSLAAERCKHALSTLIHTECAVDSLFDGCDFHYTMSRARFESLCLPLMVRCTSLIEQVLQKAGCGKEDIAKVVICGGGAKPPIVKKAIGDFLSSSSFINSIPEDEIIAIGAAKEAAILVGSSVSENAGTQKQPLNTSFKILPKSVCIKVSKDELEVVLPQYSLAPTRRQHTLTLSSSQTSIVMEIYQADDPADMESASLVAKMVLKDLPPGSTVKSNFHLRREGDLHVTCNEVTSDKCESVIIPCH</sequence>
<comment type="caution">
    <text evidence="8">The sequence shown here is derived from an EMBL/GenBank/DDBJ whole genome shotgun (WGS) entry which is preliminary data.</text>
</comment>
<dbReference type="GO" id="GO:0140662">
    <property type="term" value="F:ATP-dependent protein folding chaperone"/>
    <property type="evidence" value="ECO:0007669"/>
    <property type="project" value="InterPro"/>
</dbReference>
<dbReference type="SUPFAM" id="SSF100920">
    <property type="entry name" value="Heat shock protein 70kD (HSP70), peptide-binding domain"/>
    <property type="match status" value="1"/>
</dbReference>
<evidence type="ECO:0000256" key="7">
    <source>
        <dbReference type="RuleBase" id="RU003322"/>
    </source>
</evidence>
<dbReference type="Gene3D" id="3.30.30.30">
    <property type="match status" value="1"/>
</dbReference>
<dbReference type="SUPFAM" id="SSF53067">
    <property type="entry name" value="Actin-like ATPase domain"/>
    <property type="match status" value="2"/>
</dbReference>
<dbReference type="PRINTS" id="PR00301">
    <property type="entry name" value="HEATSHOCK70"/>
</dbReference>
<keyword evidence="6" id="KW-0143">Chaperone</keyword>
<keyword evidence="3" id="KW-0963">Cytoplasm</keyword>
<comment type="similarity">
    <text evidence="2 7">Belongs to the heat shock protein 70 family.</text>
</comment>
<reference evidence="8" key="1">
    <citation type="submission" date="2021-04" db="EMBL/GenBank/DDBJ databases">
        <authorList>
            <consortium name="Molecular Ecology Group"/>
        </authorList>
    </citation>
    <scope>NUCLEOTIDE SEQUENCE</scope>
</reference>
<keyword evidence="4 7" id="KW-0547">Nucleotide-binding</keyword>
<dbReference type="Proteomes" id="UP000678393">
    <property type="component" value="Unassembled WGS sequence"/>
</dbReference>
<evidence type="ECO:0000256" key="3">
    <source>
        <dbReference type="ARBA" id="ARBA00022490"/>
    </source>
</evidence>